<proteinExistence type="predicted"/>
<evidence type="ECO:0000256" key="2">
    <source>
        <dbReference type="ARBA" id="ARBA00022729"/>
    </source>
</evidence>
<evidence type="ECO:0000256" key="3">
    <source>
        <dbReference type="ARBA" id="ARBA00023136"/>
    </source>
</evidence>
<evidence type="ECO:0000313" key="10">
    <source>
        <dbReference type="Proteomes" id="UP000182692"/>
    </source>
</evidence>
<keyword evidence="2 8" id="KW-0732">Signal</keyword>
<dbReference type="GO" id="GO:0009279">
    <property type="term" value="C:cell outer membrane"/>
    <property type="evidence" value="ECO:0007669"/>
    <property type="project" value="UniProtKB-SubCell"/>
</dbReference>
<accession>A0A1I5RVW2</accession>
<keyword evidence="6 9" id="KW-0449">Lipoprotein</keyword>
<keyword evidence="4" id="KW-0564">Palmitate</keyword>
<dbReference type="Pfam" id="PF13627">
    <property type="entry name" value="LptM_cons"/>
    <property type="match status" value="1"/>
</dbReference>
<evidence type="ECO:0000256" key="1">
    <source>
        <dbReference type="ARBA" id="ARBA00004459"/>
    </source>
</evidence>
<feature type="signal peptide" evidence="8">
    <location>
        <begin position="1"/>
        <end position="19"/>
    </location>
</feature>
<gene>
    <name evidence="9" type="ORF">SAMN03084138_02669</name>
</gene>
<evidence type="ECO:0000256" key="8">
    <source>
        <dbReference type="SAM" id="SignalP"/>
    </source>
</evidence>
<feature type="region of interest" description="Disordered" evidence="7">
    <location>
        <begin position="28"/>
        <end position="56"/>
    </location>
</feature>
<feature type="compositionally biased region" description="Polar residues" evidence="7">
    <location>
        <begin position="34"/>
        <end position="56"/>
    </location>
</feature>
<dbReference type="PROSITE" id="PS51257">
    <property type="entry name" value="PROKAR_LIPOPROTEIN"/>
    <property type="match status" value="1"/>
</dbReference>
<keyword evidence="3" id="KW-0472">Membrane</keyword>
<evidence type="ECO:0000256" key="6">
    <source>
        <dbReference type="ARBA" id="ARBA00023288"/>
    </source>
</evidence>
<dbReference type="GeneID" id="35870730"/>
<dbReference type="STRING" id="1121869.SAMN03084138_02669"/>
<dbReference type="RefSeq" id="WP_074927276.1">
    <property type="nucleotide sequence ID" value="NZ_FOWR01000019.1"/>
</dbReference>
<sequence>MMRTTLKLFVLAAVTVLSACGQQGPLYFPADAPAQNSAPATSDTTQDTQPQAASQP</sequence>
<dbReference type="NCBIfam" id="NF047847">
    <property type="entry name" value="SS_mature_LptM"/>
    <property type="match status" value="1"/>
</dbReference>
<dbReference type="AlphaFoldDB" id="A0A1I5RVW2"/>
<evidence type="ECO:0000256" key="7">
    <source>
        <dbReference type="SAM" id="MobiDB-lite"/>
    </source>
</evidence>
<evidence type="ECO:0000256" key="4">
    <source>
        <dbReference type="ARBA" id="ARBA00023139"/>
    </source>
</evidence>
<dbReference type="EMBL" id="FOWR01000019">
    <property type="protein sequence ID" value="SFP62567.1"/>
    <property type="molecule type" value="Genomic_DNA"/>
</dbReference>
<name>A0A1I5RVW2_9GAMM</name>
<reference evidence="9 10" key="1">
    <citation type="submission" date="2016-10" db="EMBL/GenBank/DDBJ databases">
        <authorList>
            <person name="de Groot N.N."/>
        </authorList>
    </citation>
    <scope>NUCLEOTIDE SEQUENCE [LARGE SCALE GENOMIC DNA]</scope>
    <source>
        <strain evidence="9 10">DSM 15893</strain>
    </source>
</reference>
<evidence type="ECO:0000313" key="9">
    <source>
        <dbReference type="EMBL" id="SFP62567.1"/>
    </source>
</evidence>
<dbReference type="Proteomes" id="UP000182692">
    <property type="component" value="Unassembled WGS sequence"/>
</dbReference>
<organism evidence="9 10">
    <name type="scientific">Enterovibrio norvegicus DSM 15893</name>
    <dbReference type="NCBI Taxonomy" id="1121869"/>
    <lineage>
        <taxon>Bacteria</taxon>
        <taxon>Pseudomonadati</taxon>
        <taxon>Pseudomonadota</taxon>
        <taxon>Gammaproteobacteria</taxon>
        <taxon>Vibrionales</taxon>
        <taxon>Vibrionaceae</taxon>
        <taxon>Enterovibrio</taxon>
    </lineage>
</organism>
<comment type="subcellular location">
    <subcellularLocation>
        <location evidence="1">Cell outer membrane</location>
        <topology evidence="1">Lipid-anchor</topology>
    </subcellularLocation>
</comment>
<protein>
    <submittedName>
        <fullName evidence="9">Lipoprotein-attachment site-containing protein</fullName>
    </submittedName>
</protein>
<dbReference type="OrthoDB" id="8550022at2"/>
<dbReference type="InterPro" id="IPR032831">
    <property type="entry name" value="LptM_cons"/>
</dbReference>
<evidence type="ECO:0000256" key="5">
    <source>
        <dbReference type="ARBA" id="ARBA00023237"/>
    </source>
</evidence>
<feature type="chain" id="PRO_5010162458" evidence="8">
    <location>
        <begin position="20"/>
        <end position="56"/>
    </location>
</feature>
<keyword evidence="5" id="KW-0998">Cell outer membrane</keyword>